<accession>A0A653CMZ8</accession>
<evidence type="ECO:0000313" key="2">
    <source>
        <dbReference type="Proteomes" id="UP000410492"/>
    </source>
</evidence>
<gene>
    <name evidence="1" type="ORF">CALMAC_LOCUS10452</name>
</gene>
<organism evidence="1 2">
    <name type="scientific">Callosobruchus maculatus</name>
    <name type="common">Southern cowpea weevil</name>
    <name type="synonym">Pulse bruchid</name>
    <dbReference type="NCBI Taxonomy" id="64391"/>
    <lineage>
        <taxon>Eukaryota</taxon>
        <taxon>Metazoa</taxon>
        <taxon>Ecdysozoa</taxon>
        <taxon>Arthropoda</taxon>
        <taxon>Hexapoda</taxon>
        <taxon>Insecta</taxon>
        <taxon>Pterygota</taxon>
        <taxon>Neoptera</taxon>
        <taxon>Endopterygota</taxon>
        <taxon>Coleoptera</taxon>
        <taxon>Polyphaga</taxon>
        <taxon>Cucujiformia</taxon>
        <taxon>Chrysomeloidea</taxon>
        <taxon>Chrysomelidae</taxon>
        <taxon>Bruchinae</taxon>
        <taxon>Bruchini</taxon>
        <taxon>Callosobruchus</taxon>
    </lineage>
</organism>
<reference evidence="1 2" key="1">
    <citation type="submission" date="2019-01" db="EMBL/GenBank/DDBJ databases">
        <authorList>
            <person name="Sayadi A."/>
        </authorList>
    </citation>
    <scope>NUCLEOTIDE SEQUENCE [LARGE SCALE GENOMIC DNA]</scope>
</reference>
<evidence type="ECO:0000313" key="1">
    <source>
        <dbReference type="EMBL" id="VEN49285.1"/>
    </source>
</evidence>
<dbReference type="Proteomes" id="UP000410492">
    <property type="component" value="Unassembled WGS sequence"/>
</dbReference>
<dbReference type="EMBL" id="CAACVG010008323">
    <property type="protein sequence ID" value="VEN49285.1"/>
    <property type="molecule type" value="Genomic_DNA"/>
</dbReference>
<dbReference type="OrthoDB" id="6768507at2759"/>
<dbReference type="AlphaFoldDB" id="A0A653CMZ8"/>
<proteinExistence type="predicted"/>
<sequence>MQYREDCRQKFIETGILTLPSIYIYEVLVHAKQFLHTNTNLSSNDYNSRNMGKLIIPYVRLTKSQKTLQIIAPKYFNKLPVEIKNLSFNSFKQT</sequence>
<protein>
    <submittedName>
        <fullName evidence="1">Uncharacterized protein</fullName>
    </submittedName>
</protein>
<feature type="non-terminal residue" evidence="1">
    <location>
        <position position="94"/>
    </location>
</feature>
<name>A0A653CMZ8_CALMS</name>
<keyword evidence="2" id="KW-1185">Reference proteome</keyword>